<feature type="transmembrane region" description="Helical" evidence="9">
    <location>
        <begin position="28"/>
        <end position="50"/>
    </location>
</feature>
<evidence type="ECO:0000313" key="12">
    <source>
        <dbReference type="EMBL" id="GGH39812.1"/>
    </source>
</evidence>
<evidence type="ECO:0000256" key="5">
    <source>
        <dbReference type="ARBA" id="ARBA00022679"/>
    </source>
</evidence>
<dbReference type="GO" id="GO:0009927">
    <property type="term" value="F:histidine phosphotransfer kinase activity"/>
    <property type="evidence" value="ECO:0007669"/>
    <property type="project" value="TreeGrafter"/>
</dbReference>
<evidence type="ECO:0000313" key="13">
    <source>
        <dbReference type="Proteomes" id="UP000657592"/>
    </source>
</evidence>
<comment type="subcellular location">
    <subcellularLocation>
        <location evidence="2">Cell membrane</location>
    </subcellularLocation>
</comment>
<reference evidence="12" key="1">
    <citation type="journal article" date="2014" name="Int. J. Syst. Evol. Microbiol.">
        <title>Complete genome sequence of Corynebacterium casei LMG S-19264T (=DSM 44701T), isolated from a smear-ripened cheese.</title>
        <authorList>
            <consortium name="US DOE Joint Genome Institute (JGI-PGF)"/>
            <person name="Walter F."/>
            <person name="Albersmeier A."/>
            <person name="Kalinowski J."/>
            <person name="Ruckert C."/>
        </authorList>
    </citation>
    <scope>NUCLEOTIDE SEQUENCE</scope>
    <source>
        <strain evidence="12">CGMCC 1.15794</strain>
    </source>
</reference>
<feature type="transmembrane region" description="Helical" evidence="9">
    <location>
        <begin position="56"/>
        <end position="78"/>
    </location>
</feature>
<evidence type="ECO:0000256" key="3">
    <source>
        <dbReference type="ARBA" id="ARBA00012438"/>
    </source>
</evidence>
<keyword evidence="4" id="KW-0597">Phosphoprotein</keyword>
<dbReference type="InterPro" id="IPR004358">
    <property type="entry name" value="Sig_transdc_His_kin-like_C"/>
</dbReference>
<dbReference type="SUPFAM" id="SSF55785">
    <property type="entry name" value="PYP-like sensor domain (PAS domain)"/>
    <property type="match status" value="1"/>
</dbReference>
<dbReference type="CDD" id="cd00082">
    <property type="entry name" value="HisKA"/>
    <property type="match status" value="1"/>
</dbReference>
<dbReference type="InterPro" id="IPR003661">
    <property type="entry name" value="HisK_dim/P_dom"/>
</dbReference>
<keyword evidence="9" id="KW-1133">Transmembrane helix</keyword>
<dbReference type="PANTHER" id="PTHR43047">
    <property type="entry name" value="TWO-COMPONENT HISTIDINE PROTEIN KINASE"/>
    <property type="match status" value="1"/>
</dbReference>
<feature type="transmembrane region" description="Helical" evidence="9">
    <location>
        <begin position="153"/>
        <end position="174"/>
    </location>
</feature>
<dbReference type="SMART" id="SM00388">
    <property type="entry name" value="HisKA"/>
    <property type="match status" value="1"/>
</dbReference>
<dbReference type="InterPro" id="IPR013656">
    <property type="entry name" value="PAS_4"/>
</dbReference>
<dbReference type="InterPro" id="IPR003594">
    <property type="entry name" value="HATPase_dom"/>
</dbReference>
<dbReference type="SUPFAM" id="SSF55874">
    <property type="entry name" value="ATPase domain of HSP90 chaperone/DNA topoisomerase II/histidine kinase"/>
    <property type="match status" value="1"/>
</dbReference>
<protein>
    <recommendedName>
        <fullName evidence="3">histidine kinase</fullName>
        <ecNumber evidence="3">2.7.13.3</ecNumber>
    </recommendedName>
</protein>
<proteinExistence type="predicted"/>
<accession>A0A917IDY0</accession>
<keyword evidence="6 12" id="KW-0418">Kinase</keyword>
<dbReference type="PRINTS" id="PR00344">
    <property type="entry name" value="BCTRLSENSOR"/>
</dbReference>
<dbReference type="Pfam" id="PF08448">
    <property type="entry name" value="PAS_4"/>
    <property type="match status" value="1"/>
</dbReference>
<dbReference type="GO" id="GO:0005886">
    <property type="term" value="C:plasma membrane"/>
    <property type="evidence" value="ECO:0007669"/>
    <property type="project" value="UniProtKB-SubCell"/>
</dbReference>
<evidence type="ECO:0000256" key="8">
    <source>
        <dbReference type="SAM" id="MobiDB-lite"/>
    </source>
</evidence>
<dbReference type="PROSITE" id="PS50112">
    <property type="entry name" value="PAS"/>
    <property type="match status" value="1"/>
</dbReference>
<evidence type="ECO:0000256" key="9">
    <source>
        <dbReference type="SAM" id="Phobius"/>
    </source>
</evidence>
<dbReference type="InterPro" id="IPR005467">
    <property type="entry name" value="His_kinase_dom"/>
</dbReference>
<feature type="domain" description="Histidine kinase" evidence="10">
    <location>
        <begin position="333"/>
        <end position="547"/>
    </location>
</feature>
<dbReference type="EMBL" id="BMJY01000003">
    <property type="protein sequence ID" value="GGH39812.1"/>
    <property type="molecule type" value="Genomic_DNA"/>
</dbReference>
<name>A0A917IDY0_9MICO</name>
<dbReference type="Proteomes" id="UP000657592">
    <property type="component" value="Unassembled WGS sequence"/>
</dbReference>
<keyword evidence="13" id="KW-1185">Reference proteome</keyword>
<sequence>MASGIERATAPHAPPPGGRAPDSRARSIWVTQLAFAGSVVAIALVVQALMPGHITSWAFATGLAVVIGTTMAAVAVPWHRLPRHAVIALPLGDLVGIGFMGAGGDLQLGFLWVFPIVWLATHFPLTALIGALVLVVGIMLADTALTGGGDSSALRVIVTTLCLTFIGLTTHLSARQTRAFKRLLRRQTTRMQATIERVSAQERSVSLMLNAIDVGIVRLSPDGELIAMNDTYARLYGVDPENPAHPGRAVEYRSRRGEALPAPERPLARAARGEVFDDERVWLFDADGEWHALSVSARRVGCDGDEPPSVLLIVHDVTALIESERAHQRLSAVVSHELRNPLTAVVGHAELALDRGDLPDWARERFEHISRAGERMEVLVGQVLSGAGSRNTAQQPTPVDLRSVVENSLDSFRPAASAQGVSLHLVAPDPVPLVGDAFRLRQVVDNLVSNAIKYTPREGSVRVTCRRGDEGAELMLTDTGIGIGPEDLPRIFEPYFRAATAQESAAPGTGLGMGIARDIVAAHGGTVDVESETGRGTTVTVRLPVQAAVPTRG</sequence>
<dbReference type="RefSeq" id="WP_188755281.1">
    <property type="nucleotide sequence ID" value="NZ_BMJY01000003.1"/>
</dbReference>
<dbReference type="EC" id="2.7.13.3" evidence="3"/>
<keyword evidence="7" id="KW-0902">Two-component regulatory system</keyword>
<dbReference type="SUPFAM" id="SSF47384">
    <property type="entry name" value="Homodimeric domain of signal transducing histidine kinase"/>
    <property type="match status" value="1"/>
</dbReference>
<feature type="transmembrane region" description="Helical" evidence="9">
    <location>
        <begin position="85"/>
        <end position="104"/>
    </location>
</feature>
<evidence type="ECO:0000256" key="7">
    <source>
        <dbReference type="ARBA" id="ARBA00023012"/>
    </source>
</evidence>
<feature type="domain" description="PAS" evidence="11">
    <location>
        <begin position="201"/>
        <end position="242"/>
    </location>
</feature>
<dbReference type="AlphaFoldDB" id="A0A917IDY0"/>
<dbReference type="InterPro" id="IPR000014">
    <property type="entry name" value="PAS"/>
</dbReference>
<organism evidence="12 13">
    <name type="scientific">Microbacterium album</name>
    <dbReference type="NCBI Taxonomy" id="2053191"/>
    <lineage>
        <taxon>Bacteria</taxon>
        <taxon>Bacillati</taxon>
        <taxon>Actinomycetota</taxon>
        <taxon>Actinomycetes</taxon>
        <taxon>Micrococcales</taxon>
        <taxon>Microbacteriaceae</taxon>
        <taxon>Microbacterium</taxon>
    </lineage>
</organism>
<evidence type="ECO:0000259" key="11">
    <source>
        <dbReference type="PROSITE" id="PS50112"/>
    </source>
</evidence>
<evidence type="ECO:0000256" key="2">
    <source>
        <dbReference type="ARBA" id="ARBA00004236"/>
    </source>
</evidence>
<dbReference type="Gene3D" id="3.30.450.20">
    <property type="entry name" value="PAS domain"/>
    <property type="match status" value="1"/>
</dbReference>
<dbReference type="SMART" id="SM00387">
    <property type="entry name" value="HATPase_c"/>
    <property type="match status" value="1"/>
</dbReference>
<keyword evidence="9" id="KW-0472">Membrane</keyword>
<dbReference type="FunFam" id="3.30.565.10:FF:000006">
    <property type="entry name" value="Sensor histidine kinase WalK"/>
    <property type="match status" value="1"/>
</dbReference>
<dbReference type="Pfam" id="PF02518">
    <property type="entry name" value="HATPase_c"/>
    <property type="match status" value="1"/>
</dbReference>
<dbReference type="CDD" id="cd00130">
    <property type="entry name" value="PAS"/>
    <property type="match status" value="1"/>
</dbReference>
<evidence type="ECO:0000256" key="6">
    <source>
        <dbReference type="ARBA" id="ARBA00022777"/>
    </source>
</evidence>
<comment type="catalytic activity">
    <reaction evidence="1">
        <text>ATP + protein L-histidine = ADP + protein N-phospho-L-histidine.</text>
        <dbReference type="EC" id="2.7.13.3"/>
    </reaction>
</comment>
<evidence type="ECO:0000259" key="10">
    <source>
        <dbReference type="PROSITE" id="PS50109"/>
    </source>
</evidence>
<dbReference type="CDD" id="cd00075">
    <property type="entry name" value="HATPase"/>
    <property type="match status" value="1"/>
</dbReference>
<dbReference type="Gene3D" id="3.30.565.10">
    <property type="entry name" value="Histidine kinase-like ATPase, C-terminal domain"/>
    <property type="match status" value="1"/>
</dbReference>
<evidence type="ECO:0000256" key="1">
    <source>
        <dbReference type="ARBA" id="ARBA00000085"/>
    </source>
</evidence>
<dbReference type="Gene3D" id="1.10.287.130">
    <property type="match status" value="1"/>
</dbReference>
<dbReference type="InterPro" id="IPR035965">
    <property type="entry name" value="PAS-like_dom_sf"/>
</dbReference>
<gene>
    <name evidence="12" type="ORF">GCM10010921_11320</name>
</gene>
<evidence type="ECO:0000256" key="4">
    <source>
        <dbReference type="ARBA" id="ARBA00022553"/>
    </source>
</evidence>
<dbReference type="InterPro" id="IPR036890">
    <property type="entry name" value="HATPase_C_sf"/>
</dbReference>
<dbReference type="GO" id="GO:0000155">
    <property type="term" value="F:phosphorelay sensor kinase activity"/>
    <property type="evidence" value="ECO:0007669"/>
    <property type="project" value="InterPro"/>
</dbReference>
<dbReference type="PANTHER" id="PTHR43047:SF72">
    <property type="entry name" value="OSMOSENSING HISTIDINE PROTEIN KINASE SLN1"/>
    <property type="match status" value="1"/>
</dbReference>
<dbReference type="PROSITE" id="PS50109">
    <property type="entry name" value="HIS_KIN"/>
    <property type="match status" value="1"/>
</dbReference>
<keyword evidence="5" id="KW-0808">Transferase</keyword>
<reference evidence="12" key="2">
    <citation type="submission" date="2020-09" db="EMBL/GenBank/DDBJ databases">
        <authorList>
            <person name="Sun Q."/>
            <person name="Zhou Y."/>
        </authorList>
    </citation>
    <scope>NUCLEOTIDE SEQUENCE</scope>
    <source>
        <strain evidence="12">CGMCC 1.15794</strain>
    </source>
</reference>
<keyword evidence="9" id="KW-0812">Transmembrane</keyword>
<dbReference type="InterPro" id="IPR036097">
    <property type="entry name" value="HisK_dim/P_sf"/>
</dbReference>
<comment type="caution">
    <text evidence="12">The sequence shown here is derived from an EMBL/GenBank/DDBJ whole genome shotgun (WGS) entry which is preliminary data.</text>
</comment>
<feature type="transmembrane region" description="Helical" evidence="9">
    <location>
        <begin position="116"/>
        <end position="141"/>
    </location>
</feature>
<dbReference type="Pfam" id="PF00512">
    <property type="entry name" value="HisKA"/>
    <property type="match status" value="1"/>
</dbReference>
<feature type="region of interest" description="Disordered" evidence="8">
    <location>
        <begin position="1"/>
        <end position="23"/>
    </location>
</feature>